<evidence type="ECO:0000256" key="11">
    <source>
        <dbReference type="ARBA" id="ARBA00048592"/>
    </source>
</evidence>
<evidence type="ECO:0000256" key="9">
    <source>
        <dbReference type="ARBA" id="ARBA00042821"/>
    </source>
</evidence>
<dbReference type="AlphaFoldDB" id="A0A504YJQ0"/>
<comment type="pathway">
    <text evidence="2">Lipid metabolism.</text>
</comment>
<comment type="catalytic activity">
    <reaction evidence="11">
        <text>(2R)-2-methylbutanoyl-CoA + oxidized [electron-transfer flavoprotein] + H(+) = ethylacryloyl-CoA + reduced [electron-transfer flavoprotein]</text>
        <dbReference type="Rhea" id="RHEA:65296"/>
        <dbReference type="Rhea" id="RHEA-COMP:10685"/>
        <dbReference type="Rhea" id="RHEA-COMP:10686"/>
        <dbReference type="ChEBI" id="CHEBI:15378"/>
        <dbReference type="ChEBI" id="CHEBI:57692"/>
        <dbReference type="ChEBI" id="CHEBI:58307"/>
        <dbReference type="ChEBI" id="CHEBI:156439"/>
        <dbReference type="ChEBI" id="CHEBI:156440"/>
    </reaction>
    <physiologicalReaction direction="left-to-right" evidence="11">
        <dbReference type="Rhea" id="RHEA:65297"/>
    </physiologicalReaction>
</comment>
<evidence type="ECO:0000256" key="15">
    <source>
        <dbReference type="ARBA" id="ARBA00051903"/>
    </source>
</evidence>
<evidence type="ECO:0000256" key="1">
    <source>
        <dbReference type="ARBA" id="ARBA00001974"/>
    </source>
</evidence>
<dbReference type="PANTHER" id="PTHR43884">
    <property type="entry name" value="ACYL-COA DEHYDROGENASE"/>
    <property type="match status" value="1"/>
</dbReference>
<evidence type="ECO:0000313" key="18">
    <source>
        <dbReference type="Proteomes" id="UP000316759"/>
    </source>
</evidence>
<comment type="catalytic activity">
    <reaction evidence="14">
        <text>(2S)-2-methylbutanoyl-CoA + oxidized [electron-transfer flavoprotein] + H(+) = (2E)-2-methylbut-2-enoyl-CoA + reduced [electron-transfer flavoprotein]</text>
        <dbReference type="Rhea" id="RHEA:48256"/>
        <dbReference type="Rhea" id="RHEA-COMP:10685"/>
        <dbReference type="Rhea" id="RHEA-COMP:10686"/>
        <dbReference type="ChEBI" id="CHEBI:15378"/>
        <dbReference type="ChEBI" id="CHEBI:57337"/>
        <dbReference type="ChEBI" id="CHEBI:57692"/>
        <dbReference type="ChEBI" id="CHEBI:58307"/>
        <dbReference type="ChEBI" id="CHEBI:88166"/>
    </reaction>
    <physiologicalReaction direction="left-to-right" evidence="14">
        <dbReference type="Rhea" id="RHEA:48257"/>
    </physiologicalReaction>
</comment>
<dbReference type="FunFam" id="1.20.140.10:FF:000004">
    <property type="entry name" value="Acyl-CoA dehydrogenase FadE25"/>
    <property type="match status" value="1"/>
</dbReference>
<proteinExistence type="inferred from homology"/>
<evidence type="ECO:0000256" key="7">
    <source>
        <dbReference type="ARBA" id="ARBA00039850"/>
    </source>
</evidence>
<evidence type="ECO:0000256" key="4">
    <source>
        <dbReference type="ARBA" id="ARBA00022630"/>
    </source>
</evidence>
<evidence type="ECO:0000256" key="10">
    <source>
        <dbReference type="ARBA" id="ARBA00048307"/>
    </source>
</evidence>
<comment type="cofactor">
    <cofactor evidence="1">
        <name>FAD</name>
        <dbReference type="ChEBI" id="CHEBI:57692"/>
    </cofactor>
</comment>
<evidence type="ECO:0000256" key="6">
    <source>
        <dbReference type="ARBA" id="ARBA00023002"/>
    </source>
</evidence>
<dbReference type="STRING" id="46835.A0A504YJQ0"/>
<keyword evidence="18" id="KW-1185">Reference proteome</keyword>
<name>A0A504YJQ0_FASGI</name>
<dbReference type="Proteomes" id="UP000316759">
    <property type="component" value="Unassembled WGS sequence"/>
</dbReference>
<keyword evidence="4" id="KW-0285">Flavoprotein</keyword>
<evidence type="ECO:0000256" key="13">
    <source>
        <dbReference type="ARBA" id="ARBA00049192"/>
    </source>
</evidence>
<keyword evidence="6" id="KW-0560">Oxidoreductase</keyword>
<dbReference type="GO" id="GO:0005739">
    <property type="term" value="C:mitochondrion"/>
    <property type="evidence" value="ECO:0007669"/>
    <property type="project" value="TreeGrafter"/>
</dbReference>
<comment type="caution">
    <text evidence="17">The sequence shown here is derived from an EMBL/GenBank/DDBJ whole genome shotgun (WGS) entry which is preliminary data.</text>
</comment>
<sequence>MLNEGRIGIGAQMLGLAEGCFNHALNYVRERKQFGVHIWDFQAIQHQFAEEAIQLAAARAFLYNTARRKEAGFPIQKEAAMVKHFTSNMACRIASRAVDWLGGVGFTEDYPMEKFYRDVKIGK</sequence>
<dbReference type="GO" id="GO:0003995">
    <property type="term" value="F:acyl-CoA dehydrogenase activity"/>
    <property type="evidence" value="ECO:0007669"/>
    <property type="project" value="InterPro"/>
</dbReference>
<dbReference type="InterPro" id="IPR006089">
    <property type="entry name" value="Acyl-CoA_DH_CS"/>
</dbReference>
<evidence type="ECO:0000256" key="2">
    <source>
        <dbReference type="ARBA" id="ARBA00005189"/>
    </source>
</evidence>
<evidence type="ECO:0000256" key="12">
    <source>
        <dbReference type="ARBA" id="ARBA00049096"/>
    </source>
</evidence>
<dbReference type="SUPFAM" id="SSF47203">
    <property type="entry name" value="Acyl-CoA dehydrogenase C-terminal domain-like"/>
    <property type="match status" value="1"/>
</dbReference>
<keyword evidence="5" id="KW-0274">FAD</keyword>
<dbReference type="PROSITE" id="PS00073">
    <property type="entry name" value="ACYL_COA_DH_2"/>
    <property type="match status" value="1"/>
</dbReference>
<dbReference type="InterPro" id="IPR036250">
    <property type="entry name" value="AcylCo_DH-like_C"/>
</dbReference>
<accession>A0A504YJQ0</accession>
<dbReference type="OrthoDB" id="10262177at2759"/>
<feature type="domain" description="Acyl-CoA dehydrogenase/oxidase C-terminal" evidence="16">
    <location>
        <begin position="2"/>
        <end position="121"/>
    </location>
</feature>
<comment type="catalytic activity">
    <reaction evidence="13">
        <text>hexanoyl-CoA + oxidized [electron-transfer flavoprotein] + H(+) = (2E)-hexenoyl-CoA + reduced [electron-transfer flavoprotein]</text>
        <dbReference type="Rhea" id="RHEA:43464"/>
        <dbReference type="Rhea" id="RHEA-COMP:10685"/>
        <dbReference type="Rhea" id="RHEA-COMP:10686"/>
        <dbReference type="ChEBI" id="CHEBI:15378"/>
        <dbReference type="ChEBI" id="CHEBI:57692"/>
        <dbReference type="ChEBI" id="CHEBI:58307"/>
        <dbReference type="ChEBI" id="CHEBI:62077"/>
        <dbReference type="ChEBI" id="CHEBI:62620"/>
    </reaction>
    <physiologicalReaction direction="left-to-right" evidence="13">
        <dbReference type="Rhea" id="RHEA:43465"/>
    </physiologicalReaction>
</comment>
<organism evidence="17 18">
    <name type="scientific">Fasciola gigantica</name>
    <name type="common">Giant liver fluke</name>
    <dbReference type="NCBI Taxonomy" id="46835"/>
    <lineage>
        <taxon>Eukaryota</taxon>
        <taxon>Metazoa</taxon>
        <taxon>Spiralia</taxon>
        <taxon>Lophotrochozoa</taxon>
        <taxon>Platyhelminthes</taxon>
        <taxon>Trematoda</taxon>
        <taxon>Digenea</taxon>
        <taxon>Plagiorchiida</taxon>
        <taxon>Echinostomata</taxon>
        <taxon>Echinostomatoidea</taxon>
        <taxon>Fasciolidae</taxon>
        <taxon>Fasciola</taxon>
    </lineage>
</organism>
<evidence type="ECO:0000256" key="5">
    <source>
        <dbReference type="ARBA" id="ARBA00022827"/>
    </source>
</evidence>
<dbReference type="Pfam" id="PF00441">
    <property type="entry name" value="Acyl-CoA_dh_1"/>
    <property type="match status" value="1"/>
</dbReference>
<comment type="catalytic activity">
    <reaction evidence="12">
        <text>butanoyl-CoA + oxidized [electron-transfer flavoprotein] + H(+) = (2E)-butenoyl-CoA + reduced [electron-transfer flavoprotein]</text>
        <dbReference type="Rhea" id="RHEA:24004"/>
        <dbReference type="Rhea" id="RHEA-COMP:10685"/>
        <dbReference type="Rhea" id="RHEA-COMP:10686"/>
        <dbReference type="ChEBI" id="CHEBI:15378"/>
        <dbReference type="ChEBI" id="CHEBI:57332"/>
        <dbReference type="ChEBI" id="CHEBI:57371"/>
        <dbReference type="ChEBI" id="CHEBI:57692"/>
        <dbReference type="ChEBI" id="CHEBI:58307"/>
    </reaction>
    <physiologicalReaction direction="left-to-right" evidence="12">
        <dbReference type="Rhea" id="RHEA:24005"/>
    </physiologicalReaction>
</comment>
<dbReference type="InterPro" id="IPR009075">
    <property type="entry name" value="AcylCo_DH/oxidase_C"/>
</dbReference>
<reference evidence="17 18" key="1">
    <citation type="submission" date="2019-04" db="EMBL/GenBank/DDBJ databases">
        <title>Annotation for the trematode Fasciola gigantica.</title>
        <authorList>
            <person name="Choi Y.-J."/>
        </authorList>
    </citation>
    <scope>NUCLEOTIDE SEQUENCE [LARGE SCALE GENOMIC DNA]</scope>
    <source>
        <strain evidence="17">Uganda_cow_1</strain>
    </source>
</reference>
<evidence type="ECO:0000256" key="8">
    <source>
        <dbReference type="ARBA" id="ARBA00041537"/>
    </source>
</evidence>
<gene>
    <name evidence="17" type="ORF">FGIG_09048</name>
</gene>
<dbReference type="PANTHER" id="PTHR43884:SF1">
    <property type="entry name" value="SHORT_BRANCHED CHAIN SPECIFIC ACYL-COA DEHYDROGENASE, MITOCHONDRIAL"/>
    <property type="match status" value="1"/>
</dbReference>
<protein>
    <recommendedName>
        <fullName evidence="7">Short/branched chain specific acyl-CoA dehydrogenase, mitochondrial</fullName>
    </recommendedName>
    <alternativeName>
        <fullName evidence="9">2-methyl branched chain acyl-CoA dehydrogenase</fullName>
    </alternativeName>
    <alternativeName>
        <fullName evidence="8">2-methylbutyryl-coenzyme A dehydrogenase</fullName>
    </alternativeName>
</protein>
<dbReference type="EMBL" id="SUNJ01007464">
    <property type="protein sequence ID" value="TPP61982.1"/>
    <property type="molecule type" value="Genomic_DNA"/>
</dbReference>
<comment type="catalytic activity">
    <reaction evidence="15">
        <text>2-methylpropanoyl-CoA + oxidized [electron-transfer flavoprotein] + H(+) = 2-methylpropenoyl-CoA + reduced [electron-transfer flavoprotein]</text>
        <dbReference type="Rhea" id="RHEA:44180"/>
        <dbReference type="Rhea" id="RHEA-COMP:10685"/>
        <dbReference type="Rhea" id="RHEA-COMP:10686"/>
        <dbReference type="ChEBI" id="CHEBI:15378"/>
        <dbReference type="ChEBI" id="CHEBI:57338"/>
        <dbReference type="ChEBI" id="CHEBI:57692"/>
        <dbReference type="ChEBI" id="CHEBI:58307"/>
        <dbReference type="ChEBI" id="CHEBI:62500"/>
    </reaction>
    <physiologicalReaction direction="left-to-right" evidence="15">
        <dbReference type="Rhea" id="RHEA:44181"/>
    </physiologicalReaction>
</comment>
<evidence type="ECO:0000259" key="16">
    <source>
        <dbReference type="Pfam" id="PF00441"/>
    </source>
</evidence>
<comment type="catalytic activity">
    <reaction evidence="10">
        <text>valproyl-CoA + oxidized [electron-transfer flavoprotein] + H(+) = (2E)-2-propylpent-2-enoyl-CoA + reduced [electron-transfer flavoprotein]</text>
        <dbReference type="Rhea" id="RHEA:65344"/>
        <dbReference type="Rhea" id="RHEA-COMP:10685"/>
        <dbReference type="Rhea" id="RHEA-COMP:10686"/>
        <dbReference type="ChEBI" id="CHEBI:15378"/>
        <dbReference type="ChEBI" id="CHEBI:57692"/>
        <dbReference type="ChEBI" id="CHEBI:58307"/>
        <dbReference type="ChEBI" id="CHEBI:156457"/>
        <dbReference type="ChEBI" id="CHEBI:156458"/>
    </reaction>
    <physiologicalReaction direction="left-to-right" evidence="10">
        <dbReference type="Rhea" id="RHEA:65345"/>
    </physiologicalReaction>
</comment>
<evidence type="ECO:0000313" key="17">
    <source>
        <dbReference type="EMBL" id="TPP61982.1"/>
    </source>
</evidence>
<evidence type="ECO:0000256" key="14">
    <source>
        <dbReference type="ARBA" id="ARBA00049552"/>
    </source>
</evidence>
<dbReference type="Gene3D" id="1.20.140.10">
    <property type="entry name" value="Butyryl-CoA Dehydrogenase, subunit A, domain 3"/>
    <property type="match status" value="1"/>
</dbReference>
<comment type="similarity">
    <text evidence="3">Belongs to the acyl-CoA dehydrogenase family.</text>
</comment>
<evidence type="ECO:0000256" key="3">
    <source>
        <dbReference type="ARBA" id="ARBA00009347"/>
    </source>
</evidence>